<evidence type="ECO:0000313" key="2">
    <source>
        <dbReference type="EMBL" id="EFC05959.1"/>
    </source>
</evidence>
<dbReference type="STRING" id="679192.HMPREF9013_0161"/>
<dbReference type="EMBL" id="ADFR01000003">
    <property type="protein sequence ID" value="EFC05959.1"/>
    <property type="molecule type" value="Genomic_DNA"/>
</dbReference>
<organism evidence="2 3">
    <name type="scientific">Bulleidia extructa W1219</name>
    <dbReference type="NCBI Taxonomy" id="679192"/>
    <lineage>
        <taxon>Bacteria</taxon>
        <taxon>Bacillati</taxon>
        <taxon>Bacillota</taxon>
        <taxon>Erysipelotrichia</taxon>
        <taxon>Erysipelotrichales</taxon>
        <taxon>Erysipelotrichaceae</taxon>
        <taxon>Bulleidia</taxon>
    </lineage>
</organism>
<comment type="caution">
    <text evidence="2">The sequence shown here is derived from an EMBL/GenBank/DDBJ whole genome shotgun (WGS) entry which is preliminary data.</text>
</comment>
<evidence type="ECO:0000313" key="3">
    <source>
        <dbReference type="Proteomes" id="UP000005017"/>
    </source>
</evidence>
<dbReference type="OrthoDB" id="2990883at2"/>
<keyword evidence="1" id="KW-1133">Transmembrane helix</keyword>
<gene>
    <name evidence="2" type="ORF">HMPREF9013_0161</name>
</gene>
<dbReference type="Proteomes" id="UP000005017">
    <property type="component" value="Unassembled WGS sequence"/>
</dbReference>
<name>D2MND7_9FIRM</name>
<accession>D2MND7</accession>
<keyword evidence="3" id="KW-1185">Reference proteome</keyword>
<reference evidence="3" key="1">
    <citation type="submission" date="2009-12" db="EMBL/GenBank/DDBJ databases">
        <title>Sequence of Clostridiales genomosp. BVAB3 str. UPII9-5.</title>
        <authorList>
            <person name="Madupu R."/>
            <person name="Durkin A.S."/>
            <person name="Torralba M."/>
            <person name="Methe B."/>
            <person name="Sutton G.G."/>
            <person name="Strausberg R.L."/>
            <person name="Nelson K.E."/>
        </authorList>
    </citation>
    <scope>NUCLEOTIDE SEQUENCE [LARGE SCALE GENOMIC DNA]</scope>
    <source>
        <strain evidence="3">W1219</strain>
    </source>
</reference>
<sequence length="183" mass="20852">MKYLFCLLIPIGVSLLIICLKSIIRFAKNEIIYEMPYKNKTGTFTLETDGTYGLWLHGKLWTKPPLGEFGFNITHQQTGKKIPLSITFLRRSVNGIKTGRIELYSFHAEKGTYVISLDGETSHRDKISAIIRNMINKQSVDDSLYSIQIRHHTPEYVLLICIFGMIFGFMATLLGIILPIILP</sequence>
<keyword evidence="1" id="KW-0472">Membrane</keyword>
<keyword evidence="1" id="KW-0812">Transmembrane</keyword>
<proteinExistence type="predicted"/>
<evidence type="ECO:0000256" key="1">
    <source>
        <dbReference type="SAM" id="Phobius"/>
    </source>
</evidence>
<dbReference type="eggNOG" id="ENOG5030ZKM">
    <property type="taxonomic scope" value="Bacteria"/>
</dbReference>
<feature type="transmembrane region" description="Helical" evidence="1">
    <location>
        <begin position="156"/>
        <end position="182"/>
    </location>
</feature>
<protein>
    <submittedName>
        <fullName evidence="2">Uncharacterized protein</fullName>
    </submittedName>
</protein>
<dbReference type="AlphaFoldDB" id="D2MND7"/>